<dbReference type="Gene3D" id="3.20.20.100">
    <property type="entry name" value="NADP-dependent oxidoreductase domain"/>
    <property type="match status" value="2"/>
</dbReference>
<keyword evidence="4" id="KW-1185">Reference proteome</keyword>
<evidence type="ECO:0000313" key="3">
    <source>
        <dbReference type="EMBL" id="KAE8333822.1"/>
    </source>
</evidence>
<feature type="domain" description="NADP-dependent oxidoreductase" evidence="2">
    <location>
        <begin position="73"/>
        <end position="238"/>
    </location>
</feature>
<dbReference type="AlphaFoldDB" id="A0A5N6XLN1"/>
<keyword evidence="1" id="KW-0560">Oxidoreductase</keyword>
<dbReference type="InterPro" id="IPR036812">
    <property type="entry name" value="NAD(P)_OxRdtase_dom_sf"/>
</dbReference>
<evidence type="ECO:0000313" key="4">
    <source>
        <dbReference type="Proteomes" id="UP000325945"/>
    </source>
</evidence>
<dbReference type="PANTHER" id="PTHR43625">
    <property type="entry name" value="AFLATOXIN B1 ALDEHYDE REDUCTASE"/>
    <property type="match status" value="1"/>
</dbReference>
<proteinExistence type="predicted"/>
<dbReference type="GO" id="GO:0005737">
    <property type="term" value="C:cytoplasm"/>
    <property type="evidence" value="ECO:0007669"/>
    <property type="project" value="TreeGrafter"/>
</dbReference>
<dbReference type="SUPFAM" id="SSF51430">
    <property type="entry name" value="NAD(P)-linked oxidoreductase"/>
    <property type="match status" value="1"/>
</dbReference>
<sequence length="264" mass="29093">MINKVGKNKEQDLLGKWFPLNPSKRKDIFLATKFGHLKHNPANLQDTRAINTTPEYCHDALEASLKRLGLPYGKIKYLGWSERSADSLRRAHATHPISCVQMEYNPFCLDIESPKYRLLETARELGVAIVAYSPLGNGLLSGTLRLKEDFTKPGDLRGGVPWVSDDDFQTNLAIVDKIGEIAKATGVTAAQLTLAWILAQGEDFLVIPGTTKVHRVAENLGSLDIIVTTAEEKAICQASERVVGGRFPEAIMEYCFADTPALEA</sequence>
<accession>A0A5N6XLN1</accession>
<evidence type="ECO:0000259" key="2">
    <source>
        <dbReference type="Pfam" id="PF00248"/>
    </source>
</evidence>
<dbReference type="InterPro" id="IPR023210">
    <property type="entry name" value="NADP_OxRdtase_dom"/>
</dbReference>
<gene>
    <name evidence="3" type="ORF">BDV39DRAFT_188179</name>
</gene>
<dbReference type="GO" id="GO:0016491">
    <property type="term" value="F:oxidoreductase activity"/>
    <property type="evidence" value="ECO:0007669"/>
    <property type="project" value="UniProtKB-KW"/>
</dbReference>
<protein>
    <submittedName>
        <fullName evidence="3">NADP-dependent oxidoreductase domain-containing protein</fullName>
    </submittedName>
</protein>
<dbReference type="Proteomes" id="UP000325945">
    <property type="component" value="Unassembled WGS sequence"/>
</dbReference>
<dbReference type="EMBL" id="ML741761">
    <property type="protein sequence ID" value="KAE8333822.1"/>
    <property type="molecule type" value="Genomic_DNA"/>
</dbReference>
<evidence type="ECO:0000256" key="1">
    <source>
        <dbReference type="ARBA" id="ARBA00023002"/>
    </source>
</evidence>
<dbReference type="InterPro" id="IPR050791">
    <property type="entry name" value="Aldo-Keto_reductase"/>
</dbReference>
<organism evidence="3 4">
    <name type="scientific">Aspergillus sergii</name>
    <dbReference type="NCBI Taxonomy" id="1034303"/>
    <lineage>
        <taxon>Eukaryota</taxon>
        <taxon>Fungi</taxon>
        <taxon>Dikarya</taxon>
        <taxon>Ascomycota</taxon>
        <taxon>Pezizomycotina</taxon>
        <taxon>Eurotiomycetes</taxon>
        <taxon>Eurotiomycetidae</taxon>
        <taxon>Eurotiales</taxon>
        <taxon>Aspergillaceae</taxon>
        <taxon>Aspergillus</taxon>
        <taxon>Aspergillus subgen. Circumdati</taxon>
    </lineage>
</organism>
<dbReference type="Pfam" id="PF00248">
    <property type="entry name" value="Aldo_ket_red"/>
    <property type="match status" value="1"/>
</dbReference>
<reference evidence="4" key="1">
    <citation type="submission" date="2019-04" db="EMBL/GenBank/DDBJ databases">
        <title>Friends and foes A comparative genomics studyof 23 Aspergillus species from section Flavi.</title>
        <authorList>
            <consortium name="DOE Joint Genome Institute"/>
            <person name="Kjaerbolling I."/>
            <person name="Vesth T."/>
            <person name="Frisvad J.C."/>
            <person name="Nybo J.L."/>
            <person name="Theobald S."/>
            <person name="Kildgaard S."/>
            <person name="Isbrandt T."/>
            <person name="Kuo A."/>
            <person name="Sato A."/>
            <person name="Lyhne E.K."/>
            <person name="Kogle M.E."/>
            <person name="Wiebenga A."/>
            <person name="Kun R.S."/>
            <person name="Lubbers R.J."/>
            <person name="Makela M.R."/>
            <person name="Barry K."/>
            <person name="Chovatia M."/>
            <person name="Clum A."/>
            <person name="Daum C."/>
            <person name="Haridas S."/>
            <person name="He G."/>
            <person name="LaButti K."/>
            <person name="Lipzen A."/>
            <person name="Mondo S."/>
            <person name="Riley R."/>
            <person name="Salamov A."/>
            <person name="Simmons B.A."/>
            <person name="Magnuson J.K."/>
            <person name="Henrissat B."/>
            <person name="Mortensen U.H."/>
            <person name="Larsen T.O."/>
            <person name="Devries R.P."/>
            <person name="Grigoriev I.V."/>
            <person name="Machida M."/>
            <person name="Baker S.E."/>
            <person name="Andersen M.R."/>
        </authorList>
    </citation>
    <scope>NUCLEOTIDE SEQUENCE [LARGE SCALE GENOMIC DNA]</scope>
    <source>
        <strain evidence="4">CBS 130017</strain>
    </source>
</reference>
<name>A0A5N6XLN1_9EURO</name>
<dbReference type="PANTHER" id="PTHR43625:SF40">
    <property type="entry name" value="ALDO-KETO REDUCTASE YAKC [NADP(+)]"/>
    <property type="match status" value="1"/>
</dbReference>